<feature type="compositionally biased region" description="Polar residues" evidence="1">
    <location>
        <begin position="19"/>
        <end position="30"/>
    </location>
</feature>
<evidence type="ECO:0000256" key="1">
    <source>
        <dbReference type="SAM" id="MobiDB-lite"/>
    </source>
</evidence>
<gene>
    <name evidence="2" type="ORF">Tco_0842643</name>
</gene>
<sequence length="137" mass="14746">MKVFRRMNPGPLPPVVNHRNPTQKISTTSRGYRKGKEKVNEVHVLPQNRTLLVIVETSSLYAELGLTVSETDFDEEVSPETNVEAQEEGQGGTNPGNVVVSQTPSSHVVHAGPNLDHMDLGIAEASSHGANLTPSKG</sequence>
<protein>
    <submittedName>
        <fullName evidence="2">Uncharacterized protein</fullName>
    </submittedName>
</protein>
<comment type="caution">
    <text evidence="2">The sequence shown here is derived from an EMBL/GenBank/DDBJ whole genome shotgun (WGS) entry which is preliminary data.</text>
</comment>
<organism evidence="2 3">
    <name type="scientific">Tanacetum coccineum</name>
    <dbReference type="NCBI Taxonomy" id="301880"/>
    <lineage>
        <taxon>Eukaryota</taxon>
        <taxon>Viridiplantae</taxon>
        <taxon>Streptophyta</taxon>
        <taxon>Embryophyta</taxon>
        <taxon>Tracheophyta</taxon>
        <taxon>Spermatophyta</taxon>
        <taxon>Magnoliopsida</taxon>
        <taxon>eudicotyledons</taxon>
        <taxon>Gunneridae</taxon>
        <taxon>Pentapetalae</taxon>
        <taxon>asterids</taxon>
        <taxon>campanulids</taxon>
        <taxon>Asterales</taxon>
        <taxon>Asteraceae</taxon>
        <taxon>Asteroideae</taxon>
        <taxon>Anthemideae</taxon>
        <taxon>Anthemidinae</taxon>
        <taxon>Tanacetum</taxon>
    </lineage>
</organism>
<keyword evidence="3" id="KW-1185">Reference proteome</keyword>
<dbReference type="EMBL" id="BQNB010012809">
    <property type="protein sequence ID" value="GJT08181.1"/>
    <property type="molecule type" value="Genomic_DNA"/>
</dbReference>
<name>A0ABQ5AZU4_9ASTR</name>
<reference evidence="2" key="2">
    <citation type="submission" date="2022-01" db="EMBL/GenBank/DDBJ databases">
        <authorList>
            <person name="Yamashiro T."/>
            <person name="Shiraishi A."/>
            <person name="Satake H."/>
            <person name="Nakayama K."/>
        </authorList>
    </citation>
    <scope>NUCLEOTIDE SEQUENCE</scope>
</reference>
<evidence type="ECO:0000313" key="2">
    <source>
        <dbReference type="EMBL" id="GJT08181.1"/>
    </source>
</evidence>
<proteinExistence type="predicted"/>
<dbReference type="Proteomes" id="UP001151760">
    <property type="component" value="Unassembled WGS sequence"/>
</dbReference>
<evidence type="ECO:0000313" key="3">
    <source>
        <dbReference type="Proteomes" id="UP001151760"/>
    </source>
</evidence>
<accession>A0ABQ5AZU4</accession>
<feature type="region of interest" description="Disordered" evidence="1">
    <location>
        <begin position="1"/>
        <end position="38"/>
    </location>
</feature>
<feature type="region of interest" description="Disordered" evidence="1">
    <location>
        <begin position="72"/>
        <end position="111"/>
    </location>
</feature>
<feature type="compositionally biased region" description="Polar residues" evidence="1">
    <location>
        <begin position="95"/>
        <end position="106"/>
    </location>
</feature>
<reference evidence="2" key="1">
    <citation type="journal article" date="2022" name="Int. J. Mol. Sci.">
        <title>Draft Genome of Tanacetum Coccineum: Genomic Comparison of Closely Related Tanacetum-Family Plants.</title>
        <authorList>
            <person name="Yamashiro T."/>
            <person name="Shiraishi A."/>
            <person name="Nakayama K."/>
            <person name="Satake H."/>
        </authorList>
    </citation>
    <scope>NUCLEOTIDE SEQUENCE</scope>
</reference>